<feature type="region of interest" description="Disordered" evidence="1">
    <location>
        <begin position="1"/>
        <end position="64"/>
    </location>
</feature>
<dbReference type="PANTHER" id="PTHR43252">
    <property type="entry name" value="TRANSCRIPTIONAL REGULATOR YQJI"/>
    <property type="match status" value="1"/>
</dbReference>
<comment type="caution">
    <text evidence="3">The sequence shown here is derived from an EMBL/GenBank/DDBJ whole genome shotgun (WGS) entry which is preliminary data.</text>
</comment>
<evidence type="ECO:0000256" key="1">
    <source>
        <dbReference type="SAM" id="MobiDB-lite"/>
    </source>
</evidence>
<dbReference type="RefSeq" id="WP_064600468.1">
    <property type="nucleotide sequence ID" value="NZ_LYRP01000047.1"/>
</dbReference>
<evidence type="ECO:0000313" key="3">
    <source>
        <dbReference type="EMBL" id="OAT75495.1"/>
    </source>
</evidence>
<evidence type="ECO:0000259" key="2">
    <source>
        <dbReference type="Pfam" id="PF03551"/>
    </source>
</evidence>
<evidence type="ECO:0000313" key="4">
    <source>
        <dbReference type="Proteomes" id="UP000078225"/>
    </source>
</evidence>
<protein>
    <recommendedName>
        <fullName evidence="2">Transcription regulator PadR N-terminal domain-containing protein</fullName>
    </recommendedName>
</protein>
<dbReference type="Proteomes" id="UP000078225">
    <property type="component" value="Unassembled WGS sequence"/>
</dbReference>
<feature type="domain" description="Transcription regulator PadR N-terminal" evidence="2">
    <location>
        <begin position="83"/>
        <end position="152"/>
    </location>
</feature>
<dbReference type="EMBL" id="LYRP01000047">
    <property type="protein sequence ID" value="OAT75495.1"/>
    <property type="molecule type" value="Genomic_DNA"/>
</dbReference>
<accession>A0A1B7KZX8</accession>
<dbReference type="InterPro" id="IPR036390">
    <property type="entry name" value="WH_DNA-bd_sf"/>
</dbReference>
<organism evidence="3 4">
    <name type="scientific">Mangrovibacter phragmitis</name>
    <dbReference type="NCBI Taxonomy" id="1691903"/>
    <lineage>
        <taxon>Bacteria</taxon>
        <taxon>Pseudomonadati</taxon>
        <taxon>Pseudomonadota</taxon>
        <taxon>Gammaproteobacteria</taxon>
        <taxon>Enterobacterales</taxon>
        <taxon>Enterobacteriaceae</taxon>
        <taxon>Mangrovibacter</taxon>
    </lineage>
</organism>
<feature type="compositionally biased region" description="Basic and acidic residues" evidence="1">
    <location>
        <begin position="30"/>
        <end position="64"/>
    </location>
</feature>
<dbReference type="InterPro" id="IPR036388">
    <property type="entry name" value="WH-like_DNA-bd_sf"/>
</dbReference>
<dbReference type="STRING" id="1691903.A9B99_14375"/>
<dbReference type="InterPro" id="IPR005149">
    <property type="entry name" value="Tscrpt_reg_PadR_N"/>
</dbReference>
<keyword evidence="4" id="KW-1185">Reference proteome</keyword>
<dbReference type="AlphaFoldDB" id="A0A1B7KZX8"/>
<reference evidence="4" key="1">
    <citation type="submission" date="2016-05" db="EMBL/GenBank/DDBJ databases">
        <authorList>
            <person name="Behera P."/>
            <person name="Vaishampayan P."/>
            <person name="Singh N."/>
            <person name="Raina V."/>
            <person name="Suar M."/>
            <person name="Pattnaik A."/>
            <person name="Rastogi G."/>
        </authorList>
    </citation>
    <scope>NUCLEOTIDE SEQUENCE [LARGE SCALE GENOMIC DNA]</scope>
    <source>
        <strain evidence="4">MP23</strain>
    </source>
</reference>
<dbReference type="SUPFAM" id="SSF46785">
    <property type="entry name" value="Winged helix' DNA-binding domain"/>
    <property type="match status" value="1"/>
</dbReference>
<proteinExistence type="predicted"/>
<feature type="compositionally biased region" description="Basic and acidic residues" evidence="1">
    <location>
        <begin position="1"/>
        <end position="23"/>
    </location>
</feature>
<name>A0A1B7KZX8_9ENTR</name>
<dbReference type="Pfam" id="PF03551">
    <property type="entry name" value="PadR"/>
    <property type="match status" value="1"/>
</dbReference>
<dbReference type="PANTHER" id="PTHR43252:SF7">
    <property type="entry name" value="TRANSCRIPTIONAL REGULATOR YQJI"/>
    <property type="match status" value="1"/>
</dbReference>
<dbReference type="Gene3D" id="1.10.10.10">
    <property type="entry name" value="Winged helix-like DNA-binding domain superfamily/Winged helix DNA-binding domain"/>
    <property type="match status" value="1"/>
</dbReference>
<sequence length="223" mass="25477">MRDFFRLQMRHDNGRGEEGEGRCHGRGRHSRMEGEEQNREMRGREERGHGERGRGRHAGCDMNERGGHRRKRFFGHGELRIVVLDILSQDTSHGYELIKSIENMTEGHYVPSAGVIYPTLDFLESNKLIHLEDEENGRKKITITELGQQWLAAHNEELSQIKERIAAKAVGRKLRTNPDMKRALDNIKAVLDLKVNQQGVEPATLKQIIGIIDKAALDISQLD</sequence>
<gene>
    <name evidence="3" type="ORF">A9B99_14375</name>
</gene>